<gene>
    <name evidence="3" type="ORF">FOMPIDRAFT_1156757</name>
</gene>
<dbReference type="EMBL" id="KE504126">
    <property type="protein sequence ID" value="EPT04533.1"/>
    <property type="molecule type" value="Genomic_DNA"/>
</dbReference>
<dbReference type="eggNOG" id="ENOG502RXDU">
    <property type="taxonomic scope" value="Eukaryota"/>
</dbReference>
<name>S8EJV9_FOMSC</name>
<dbReference type="Pfam" id="PF13532">
    <property type="entry name" value="2OG-FeII_Oxy_2"/>
    <property type="match status" value="1"/>
</dbReference>
<dbReference type="GO" id="GO:0051747">
    <property type="term" value="F:cytosine C-5 DNA demethylase activity"/>
    <property type="evidence" value="ECO:0007669"/>
    <property type="project" value="TreeGrafter"/>
</dbReference>
<feature type="binding site" evidence="1">
    <location>
        <position position="480"/>
    </location>
    <ligand>
        <name>2-oxoglutarate</name>
        <dbReference type="ChEBI" id="CHEBI:16810"/>
    </ligand>
</feature>
<dbReference type="InterPro" id="IPR005123">
    <property type="entry name" value="Oxoglu/Fe-dep_dioxygenase_dom"/>
</dbReference>
<dbReference type="Gene3D" id="2.60.120.590">
    <property type="entry name" value="Alpha-ketoglutarate-dependent dioxygenase AlkB-like"/>
    <property type="match status" value="1"/>
</dbReference>
<sequence>MASVGPKPGLPVKPPIWAESRQEVCESFEWFRSYQGGVYFLKDMVKGYLLGGFAASRDLFAHDGRMIISHGGGKAESIHTQKGVHKAHEAADQLEGDKSVRALLNTHVMQRPLALLVDDKYSLFPFDLAADGYTYVVLGFYRITHAWAEEQPAQNASGSVVRYKFAFQWCEEQGTPWWLIPRSVCADGGPVSRACPVCKNSSPMVYAEGWMCLHRKCSVFWRNAQGHPPNRLTYAKSFLQPVPFAPEALQDLRPSLPAKVAEDGITTTSMFSKGWHCLRCGRLSCRYRWEHWHCKNCGEEYRVDGRIRDPKEFWTQPSPQNFNNHVVAPDSGMSIMALPMRMCQVEEKRWGQLNTYVLPDGRGYIHLICSPATSRNPVNKAFMDYQIQAAKGDLLFRRWPLRAHKCRGTLLTNYFSQNCGEPYQYVGGTDNTVSWDRAPSAVCDALELIKLRMKFALNMDGQFNEVLSAAYMERQRMAFHSDAERGLGPTVASLSLGSGAYMYFRLLGKYTDKVGQGGDRNALTLYLRHGDVVVMHGAEVQTYYEHTVVPINFRIAATARCIDNRNH</sequence>
<feature type="binding site" evidence="1">
    <location>
        <position position="471"/>
    </location>
    <ligand>
        <name>2-oxoglutarate</name>
        <dbReference type="ChEBI" id="CHEBI:16810"/>
    </ligand>
</feature>
<dbReference type="PROSITE" id="PS51471">
    <property type="entry name" value="FE2OG_OXY"/>
    <property type="match status" value="1"/>
</dbReference>
<dbReference type="InterPro" id="IPR027450">
    <property type="entry name" value="AlkB-like"/>
</dbReference>
<feature type="binding site" evidence="1">
    <location>
        <position position="546"/>
    </location>
    <ligand>
        <name>2-oxoglutarate</name>
        <dbReference type="ChEBI" id="CHEBI:16810"/>
    </ligand>
</feature>
<protein>
    <recommendedName>
        <fullName evidence="2">Fe2OG dioxygenase domain-containing protein</fullName>
    </recommendedName>
</protein>
<dbReference type="PANTHER" id="PTHR31573:SF4">
    <property type="entry name" value="FE2OG DIOXYGENASE DOMAIN-CONTAINING PROTEIN"/>
    <property type="match status" value="1"/>
</dbReference>
<dbReference type="PANTHER" id="PTHR31573">
    <property type="entry name" value="ALPHA-KETOGLUTARATE-DEPENDENT DIOXYGENASE ALKB HOMOLOG 2"/>
    <property type="match status" value="1"/>
</dbReference>
<proteinExistence type="predicted"/>
<dbReference type="STRING" id="743788.S8EJV9"/>
<dbReference type="Proteomes" id="UP000015241">
    <property type="component" value="Unassembled WGS sequence"/>
</dbReference>
<dbReference type="InterPro" id="IPR037151">
    <property type="entry name" value="AlkB-like_sf"/>
</dbReference>
<dbReference type="GO" id="GO:0035516">
    <property type="term" value="F:broad specificity oxidative DNA demethylase activity"/>
    <property type="evidence" value="ECO:0007669"/>
    <property type="project" value="TreeGrafter"/>
</dbReference>
<evidence type="ECO:0000313" key="4">
    <source>
        <dbReference type="Proteomes" id="UP000015241"/>
    </source>
</evidence>
<evidence type="ECO:0000256" key="1">
    <source>
        <dbReference type="PIRSR" id="PIRSR632852-1"/>
    </source>
</evidence>
<organism evidence="3 4">
    <name type="scientific">Fomitopsis schrenkii</name>
    <name type="common">Brown rot fungus</name>
    <dbReference type="NCBI Taxonomy" id="2126942"/>
    <lineage>
        <taxon>Eukaryota</taxon>
        <taxon>Fungi</taxon>
        <taxon>Dikarya</taxon>
        <taxon>Basidiomycota</taxon>
        <taxon>Agaricomycotina</taxon>
        <taxon>Agaricomycetes</taxon>
        <taxon>Polyporales</taxon>
        <taxon>Fomitopsis</taxon>
    </lineage>
</organism>
<evidence type="ECO:0000259" key="2">
    <source>
        <dbReference type="PROSITE" id="PS51471"/>
    </source>
</evidence>
<dbReference type="OrthoDB" id="2163491at2759"/>
<dbReference type="HOGENOM" id="CLU_012627_2_0_1"/>
<dbReference type="InterPro" id="IPR032852">
    <property type="entry name" value="ALKBH2"/>
</dbReference>
<accession>S8EJV9</accession>
<evidence type="ECO:0000313" key="3">
    <source>
        <dbReference type="EMBL" id="EPT04533.1"/>
    </source>
</evidence>
<keyword evidence="4" id="KW-1185">Reference proteome</keyword>
<dbReference type="GO" id="GO:0006307">
    <property type="term" value="P:DNA alkylation repair"/>
    <property type="evidence" value="ECO:0007669"/>
    <property type="project" value="TreeGrafter"/>
</dbReference>
<dbReference type="SUPFAM" id="SSF51197">
    <property type="entry name" value="Clavaminate synthase-like"/>
    <property type="match status" value="1"/>
</dbReference>
<dbReference type="AlphaFoldDB" id="S8EJV9"/>
<feature type="domain" description="Fe2OG dioxygenase" evidence="2">
    <location>
        <begin position="462"/>
        <end position="563"/>
    </location>
</feature>
<reference evidence="3 4" key="1">
    <citation type="journal article" date="2012" name="Science">
        <title>The Paleozoic origin of enzymatic lignin decomposition reconstructed from 31 fungal genomes.</title>
        <authorList>
            <person name="Floudas D."/>
            <person name="Binder M."/>
            <person name="Riley R."/>
            <person name="Barry K."/>
            <person name="Blanchette R.A."/>
            <person name="Henrissat B."/>
            <person name="Martinez A.T."/>
            <person name="Otillar R."/>
            <person name="Spatafora J.W."/>
            <person name="Yadav J.S."/>
            <person name="Aerts A."/>
            <person name="Benoit I."/>
            <person name="Boyd A."/>
            <person name="Carlson A."/>
            <person name="Copeland A."/>
            <person name="Coutinho P.M."/>
            <person name="de Vries R.P."/>
            <person name="Ferreira P."/>
            <person name="Findley K."/>
            <person name="Foster B."/>
            <person name="Gaskell J."/>
            <person name="Glotzer D."/>
            <person name="Gorecki P."/>
            <person name="Heitman J."/>
            <person name="Hesse C."/>
            <person name="Hori C."/>
            <person name="Igarashi K."/>
            <person name="Jurgens J.A."/>
            <person name="Kallen N."/>
            <person name="Kersten P."/>
            <person name="Kohler A."/>
            <person name="Kuees U."/>
            <person name="Kumar T.K.A."/>
            <person name="Kuo A."/>
            <person name="LaButti K."/>
            <person name="Larrondo L.F."/>
            <person name="Lindquist E."/>
            <person name="Ling A."/>
            <person name="Lombard V."/>
            <person name="Lucas S."/>
            <person name="Lundell T."/>
            <person name="Martin R."/>
            <person name="McLaughlin D.J."/>
            <person name="Morgenstern I."/>
            <person name="Morin E."/>
            <person name="Murat C."/>
            <person name="Nagy L.G."/>
            <person name="Nolan M."/>
            <person name="Ohm R.A."/>
            <person name="Patyshakuliyeva A."/>
            <person name="Rokas A."/>
            <person name="Ruiz-Duenas F.J."/>
            <person name="Sabat G."/>
            <person name="Salamov A."/>
            <person name="Samejima M."/>
            <person name="Schmutz J."/>
            <person name="Slot J.C."/>
            <person name="St John F."/>
            <person name="Stenlid J."/>
            <person name="Sun H."/>
            <person name="Sun S."/>
            <person name="Syed K."/>
            <person name="Tsang A."/>
            <person name="Wiebenga A."/>
            <person name="Young D."/>
            <person name="Pisabarro A."/>
            <person name="Eastwood D.C."/>
            <person name="Martin F."/>
            <person name="Cullen D."/>
            <person name="Grigoriev I.V."/>
            <person name="Hibbett D.S."/>
        </authorList>
    </citation>
    <scope>NUCLEOTIDE SEQUENCE</scope>
    <source>
        <strain evidence="4">FP-58527</strain>
    </source>
</reference>
<dbReference type="GO" id="GO:0008198">
    <property type="term" value="F:ferrous iron binding"/>
    <property type="evidence" value="ECO:0007669"/>
    <property type="project" value="TreeGrafter"/>
</dbReference>
<dbReference type="InParanoid" id="S8EJV9"/>